<evidence type="ECO:0000259" key="8">
    <source>
        <dbReference type="PROSITE" id="PS51002"/>
    </source>
</evidence>
<evidence type="ECO:0000313" key="10">
    <source>
        <dbReference type="Proteomes" id="UP000621500"/>
    </source>
</evidence>
<reference evidence="9 10" key="1">
    <citation type="submission" date="2021-01" db="EMBL/GenBank/DDBJ databases">
        <title>Whole genome shotgun sequence of Plantactinospora mayteni NBRC 109088.</title>
        <authorList>
            <person name="Komaki H."/>
            <person name="Tamura T."/>
        </authorList>
    </citation>
    <scope>NUCLEOTIDE SEQUENCE [LARGE SCALE GENOMIC DNA]</scope>
    <source>
        <strain evidence="9 10">NBRC 109088</strain>
    </source>
</reference>
<feature type="transmembrane region" description="Helical" evidence="7">
    <location>
        <begin position="369"/>
        <end position="388"/>
    </location>
</feature>
<dbReference type="PROSITE" id="PS51002">
    <property type="entry name" value="CYTB_NTER"/>
    <property type="match status" value="1"/>
</dbReference>
<dbReference type="Pfam" id="PF13631">
    <property type="entry name" value="Cytochrom_B_N_2"/>
    <property type="match status" value="1"/>
</dbReference>
<dbReference type="SUPFAM" id="SSF81342">
    <property type="entry name" value="Transmembrane di-heme cytochromes"/>
    <property type="match status" value="1"/>
</dbReference>
<dbReference type="Gene3D" id="1.20.810.10">
    <property type="entry name" value="Cytochrome Bc1 Complex, Chain C"/>
    <property type="match status" value="1"/>
</dbReference>
<gene>
    <name evidence="9" type="ORF">Pma05_75690</name>
</gene>
<dbReference type="PANTHER" id="PTHR19271">
    <property type="entry name" value="CYTOCHROME B"/>
    <property type="match status" value="1"/>
</dbReference>
<feature type="domain" description="Cytochrome b/b6 N-terminal region profile" evidence="8">
    <location>
        <begin position="10"/>
        <end position="236"/>
    </location>
</feature>
<organism evidence="9 10">
    <name type="scientific">Plantactinospora mayteni</name>
    <dbReference type="NCBI Taxonomy" id="566021"/>
    <lineage>
        <taxon>Bacteria</taxon>
        <taxon>Bacillati</taxon>
        <taxon>Actinomycetota</taxon>
        <taxon>Actinomycetes</taxon>
        <taxon>Micromonosporales</taxon>
        <taxon>Micromonosporaceae</taxon>
        <taxon>Plantactinospora</taxon>
    </lineage>
</organism>
<accession>A0ABQ4F251</accession>
<feature type="compositionally biased region" description="Low complexity" evidence="6">
    <location>
        <begin position="468"/>
        <end position="487"/>
    </location>
</feature>
<evidence type="ECO:0000256" key="1">
    <source>
        <dbReference type="ARBA" id="ARBA00001971"/>
    </source>
</evidence>
<dbReference type="RefSeq" id="WP_203862295.1">
    <property type="nucleotide sequence ID" value="NZ_BAAAZQ010000034.1"/>
</dbReference>
<feature type="region of interest" description="Disordered" evidence="6">
    <location>
        <begin position="455"/>
        <end position="495"/>
    </location>
</feature>
<feature type="transmembrane region" description="Helical" evidence="7">
    <location>
        <begin position="137"/>
        <end position="159"/>
    </location>
</feature>
<dbReference type="Proteomes" id="UP000621500">
    <property type="component" value="Unassembled WGS sequence"/>
</dbReference>
<feature type="transmembrane region" description="Helical" evidence="7">
    <location>
        <begin position="259"/>
        <end position="278"/>
    </location>
</feature>
<evidence type="ECO:0000256" key="2">
    <source>
        <dbReference type="ARBA" id="ARBA00012951"/>
    </source>
</evidence>
<dbReference type="InterPro" id="IPR005797">
    <property type="entry name" value="Cyt_b/b6_N"/>
</dbReference>
<dbReference type="InterPro" id="IPR027387">
    <property type="entry name" value="Cytb/b6-like_sf"/>
</dbReference>
<feature type="transmembrane region" description="Helical" evidence="7">
    <location>
        <begin position="111"/>
        <end position="131"/>
    </location>
</feature>
<evidence type="ECO:0000256" key="5">
    <source>
        <dbReference type="ARBA" id="ARBA00029568"/>
    </source>
</evidence>
<keyword evidence="7" id="KW-1133">Transmembrane helix</keyword>
<feature type="transmembrane region" description="Helical" evidence="7">
    <location>
        <begin position="328"/>
        <end position="348"/>
    </location>
</feature>
<feature type="transmembrane region" description="Helical" evidence="7">
    <location>
        <begin position="205"/>
        <end position="228"/>
    </location>
</feature>
<keyword evidence="7" id="KW-0472">Membrane</keyword>
<feature type="transmembrane region" description="Helical" evidence="7">
    <location>
        <begin position="43"/>
        <end position="62"/>
    </location>
</feature>
<evidence type="ECO:0000256" key="4">
    <source>
        <dbReference type="ARBA" id="ARBA00029351"/>
    </source>
</evidence>
<comment type="cofactor">
    <cofactor evidence="1">
        <name>heme</name>
        <dbReference type="ChEBI" id="CHEBI:30413"/>
    </cofactor>
</comment>
<dbReference type="PANTHER" id="PTHR19271:SF16">
    <property type="entry name" value="CYTOCHROME B"/>
    <property type="match status" value="1"/>
</dbReference>
<feature type="transmembrane region" description="Helical" evidence="7">
    <location>
        <begin position="408"/>
        <end position="428"/>
    </location>
</feature>
<dbReference type="InterPro" id="IPR016174">
    <property type="entry name" value="Di-haem_cyt_TM"/>
</dbReference>
<evidence type="ECO:0000313" key="9">
    <source>
        <dbReference type="EMBL" id="GIH00997.1"/>
    </source>
</evidence>
<dbReference type="EC" id="7.1.1.8" evidence="2"/>
<evidence type="ECO:0000256" key="3">
    <source>
        <dbReference type="ARBA" id="ARBA00016116"/>
    </source>
</evidence>
<dbReference type="EMBL" id="BONX01000063">
    <property type="protein sequence ID" value="GIH00997.1"/>
    <property type="molecule type" value="Genomic_DNA"/>
</dbReference>
<comment type="catalytic activity">
    <reaction evidence="4">
        <text>a quinol + 2 Fe(III)-[cytochrome c](out) = a quinone + 2 Fe(II)-[cytochrome c](out) + 2 H(+)(out)</text>
        <dbReference type="Rhea" id="RHEA:11484"/>
        <dbReference type="Rhea" id="RHEA-COMP:10350"/>
        <dbReference type="Rhea" id="RHEA-COMP:14399"/>
        <dbReference type="ChEBI" id="CHEBI:15378"/>
        <dbReference type="ChEBI" id="CHEBI:24646"/>
        <dbReference type="ChEBI" id="CHEBI:29033"/>
        <dbReference type="ChEBI" id="CHEBI:29034"/>
        <dbReference type="ChEBI" id="CHEBI:132124"/>
        <dbReference type="EC" id="7.1.1.8"/>
    </reaction>
</comment>
<evidence type="ECO:0000256" key="6">
    <source>
        <dbReference type="SAM" id="MobiDB-lite"/>
    </source>
</evidence>
<protein>
    <recommendedName>
        <fullName evidence="3">Cytochrome bc1 complex cytochrome b subunit</fullName>
        <ecNumber evidence="2">7.1.1.8</ecNumber>
    </recommendedName>
    <alternativeName>
        <fullName evidence="5">Cytochrome bc1 reductase complex subunit QcrB</fullName>
    </alternativeName>
</protein>
<comment type="caution">
    <text evidence="9">The sequence shown here is derived from an EMBL/GenBank/DDBJ whole genome shotgun (WGS) entry which is preliminary data.</text>
</comment>
<proteinExistence type="predicted"/>
<keyword evidence="7" id="KW-0812">Transmembrane</keyword>
<name>A0ABQ4F251_9ACTN</name>
<evidence type="ECO:0000256" key="7">
    <source>
        <dbReference type="SAM" id="Phobius"/>
    </source>
</evidence>
<sequence>MITRWLVRRLARTVDDRLRIAPVVRRALVKVFPDHWSFMLGELALYSFVVLVLTGVFLTLFFEPSTAETTYTGAYEALDGSRTSAAYASTVRLSFDVRAGLLMRQTHHWSALLFVAAIVLHLLRIFFTGAFRKPREINWLIGVTMLALALFNGFTGYSIPDDLLSGTGLRILYSVTQSVPLVGEWLVFLAFGGEFPAAETVPRMFVAHVLLVPAVLTALIAAHLGILVRQKHSQFPGPGRTENNVVGSRFWPGYTARTLALFAWVFAVTFALGGLVQINPVWIYGPFDPAQASSPAQPDWYVAWGDGALRLLPAADFRVFGHLVPSPFLPGAVLGGVAFAGLYLWPFLERWRGGDGLSHQLLDPPRRHPARLGFGVAVLAFFVVLLVAAADDIIAKVLRVPVLDVLSILRVLALVLPVPAGVVGYLLARALLRGGGRGIGDVTRRDVRSVRRLATVGSRGDVEEESSTEGGPSTEQPRSTGAATGPAAGDGGPRIELWRERDGTWRWRYRADEVTLTGNQGYLSRPEAERAADTAYGNLPMLEVEPPGGRAAVVAGAVERAGRAAGRVGGSLALLVLAYRRRRRDRRR</sequence>
<keyword evidence="10" id="KW-1185">Reference proteome</keyword>